<dbReference type="InterPro" id="IPR011993">
    <property type="entry name" value="PH-like_dom_sf"/>
</dbReference>
<dbReference type="Proteomes" id="UP000515908">
    <property type="component" value="Chromosome 01"/>
</dbReference>
<proteinExistence type="predicted"/>
<evidence type="ECO:0000313" key="2">
    <source>
        <dbReference type="Proteomes" id="UP000515908"/>
    </source>
</evidence>
<name>A0A7G2C0T9_9TRYP</name>
<sequence>MEVAPSSGEVLAVSPVKLYVLREGEWKEICVGEAKFKRQEKVEGDASAGYHYRLLVRDGYSLNALVTKGSFMIRVEKPKMMVFLIPSATGAHENYTLKFNGSTAEASCALFLKLIKESIE</sequence>
<dbReference type="EMBL" id="LR877145">
    <property type="protein sequence ID" value="CAD2213309.1"/>
    <property type="molecule type" value="Genomic_DNA"/>
</dbReference>
<evidence type="ECO:0008006" key="3">
    <source>
        <dbReference type="Google" id="ProtNLM"/>
    </source>
</evidence>
<reference evidence="1 2" key="1">
    <citation type="submission" date="2020-08" db="EMBL/GenBank/DDBJ databases">
        <authorList>
            <person name="Newling K."/>
            <person name="Davey J."/>
            <person name="Forrester S."/>
        </authorList>
    </citation>
    <scope>NUCLEOTIDE SEQUENCE [LARGE SCALE GENOMIC DNA]</scope>
    <source>
        <strain evidence="2">Crithidia deanei Carvalho (ATCC PRA-265)</strain>
    </source>
</reference>
<accession>A0A7G2C0T9</accession>
<dbReference type="VEuPathDB" id="TriTrypDB:ADEAN_000075000"/>
<protein>
    <recommendedName>
        <fullName evidence="3">RanBD1 domain-containing protein</fullName>
    </recommendedName>
</protein>
<keyword evidence="2" id="KW-1185">Reference proteome</keyword>
<dbReference type="Gene3D" id="2.30.29.30">
    <property type="entry name" value="Pleckstrin-homology domain (PH domain)/Phosphotyrosine-binding domain (PTB)"/>
    <property type="match status" value="1"/>
</dbReference>
<organism evidence="1 2">
    <name type="scientific">Angomonas deanei</name>
    <dbReference type="NCBI Taxonomy" id="59799"/>
    <lineage>
        <taxon>Eukaryota</taxon>
        <taxon>Discoba</taxon>
        <taxon>Euglenozoa</taxon>
        <taxon>Kinetoplastea</taxon>
        <taxon>Metakinetoplastina</taxon>
        <taxon>Trypanosomatida</taxon>
        <taxon>Trypanosomatidae</taxon>
        <taxon>Strigomonadinae</taxon>
        <taxon>Angomonas</taxon>
    </lineage>
</organism>
<dbReference type="AlphaFoldDB" id="A0A7G2C0T9"/>
<dbReference type="SUPFAM" id="SSF50729">
    <property type="entry name" value="PH domain-like"/>
    <property type="match status" value="1"/>
</dbReference>
<gene>
    <name evidence="1" type="ORF">ADEAN_000075000</name>
</gene>
<evidence type="ECO:0000313" key="1">
    <source>
        <dbReference type="EMBL" id="CAD2213309.1"/>
    </source>
</evidence>